<evidence type="ECO:0000313" key="4">
    <source>
        <dbReference type="Proteomes" id="UP000695562"/>
    </source>
</evidence>
<keyword evidence="2" id="KW-0378">Hydrolase</keyword>
<comment type="caution">
    <text evidence="3">The sequence shown here is derived from an EMBL/GenBank/DDBJ whole genome shotgun (WGS) entry which is preliminary data.</text>
</comment>
<dbReference type="OrthoDB" id="10261598at2759"/>
<dbReference type="Pfam" id="PF03265">
    <property type="entry name" value="DNase_II"/>
    <property type="match status" value="1"/>
</dbReference>
<sequence>MCRRDVLLTGDDKEVDWWFITKVRGFGDTYLYFDSKMTSNTFLEGHYLRSKYSALGATLFPFTGDRVDDKKNFVSFVDYATSHNAKRSFSKFYEMGAHQKGIFGWTEISRTNWKGFYIDHSMPYFPQLFRQGTTFMNPPINFDPRSISNLKNLKVGIKNKIGLYFSYYGWKNPFFYRNLMPMDCSGCVKKFLLDNGQEKEVYTYHDKTVRIINKKKGVDAILKATNNLAGTQIEIDDVNPFSVVYTLKLKPSQHIFCLSIDTKVKFKDFMDHYKYVSDQGIVSNVHRVSDLSLPDIKAYVSLYDENDSCQDKDIAKIDRSKQAQYITKKIAFVGDITAETMINVNQDPKARGKDVWYGLIENGKATPKKEPYLDTDQTVYISTWSLEDKNAWWRSNGMNKIVLEPTFTAKVYDSEIKWKSNCQNDHSKIAFTGEKGHKTWNVCIGGGNLYTTAKQKDITAIKSSIVLCLKLDGLHQALTATKTGTWDGSKDKQDEIEYNTYKKEYDKLKDTVLNMEDGDYLVDFIETDGVTPKKVPVLKGYSKLLAKEFVDSRLRAQKLCQKLKETPVERKFSFKKLPQGMLSIETKLKVEKILFKNAFLLGEDVKRKSTKRQAKSNNMDDDEPVYIGEYIPLFKSLIPSEAVTEFNKQINGAVKRKQPGQ</sequence>
<name>A0A8J4UXW1_9MYCE</name>
<dbReference type="Proteomes" id="UP000695562">
    <property type="component" value="Unassembled WGS sequence"/>
</dbReference>
<evidence type="ECO:0000256" key="2">
    <source>
        <dbReference type="ARBA" id="ARBA00022801"/>
    </source>
</evidence>
<proteinExistence type="inferred from homology"/>
<dbReference type="PANTHER" id="PTHR10858">
    <property type="entry name" value="DEOXYRIBONUCLEASE II"/>
    <property type="match status" value="1"/>
</dbReference>
<dbReference type="AlphaFoldDB" id="A0A8J4UXW1"/>
<keyword evidence="4" id="KW-1185">Reference proteome</keyword>
<organism evidence="3 4">
    <name type="scientific">Polysphondylium violaceum</name>
    <dbReference type="NCBI Taxonomy" id="133409"/>
    <lineage>
        <taxon>Eukaryota</taxon>
        <taxon>Amoebozoa</taxon>
        <taxon>Evosea</taxon>
        <taxon>Eumycetozoa</taxon>
        <taxon>Dictyostelia</taxon>
        <taxon>Dictyosteliales</taxon>
        <taxon>Dictyosteliaceae</taxon>
        <taxon>Polysphondylium</taxon>
    </lineage>
</organism>
<comment type="similarity">
    <text evidence="1">Belongs to the DNase II family.</text>
</comment>
<dbReference type="InterPro" id="IPR004947">
    <property type="entry name" value="DNase_II"/>
</dbReference>
<dbReference type="PANTHER" id="PTHR10858:SF23">
    <property type="entry name" value="DEOXYRIBONUCLEASE II"/>
    <property type="match status" value="1"/>
</dbReference>
<protein>
    <submittedName>
        <fullName evidence="3">Uncharacterized protein</fullName>
    </submittedName>
</protein>
<accession>A0A8J4UXW1</accession>
<evidence type="ECO:0000256" key="1">
    <source>
        <dbReference type="ARBA" id="ARBA00007527"/>
    </source>
</evidence>
<dbReference type="EMBL" id="AJWJ01000422">
    <property type="protein sequence ID" value="KAF2071008.1"/>
    <property type="molecule type" value="Genomic_DNA"/>
</dbReference>
<gene>
    <name evidence="3" type="ORF">CYY_007668</name>
</gene>
<reference evidence="3" key="1">
    <citation type="submission" date="2020-01" db="EMBL/GenBank/DDBJ databases">
        <title>Development of genomics and gene disruption for Polysphondylium violaceum indicates a role for the polyketide synthase stlB in stalk morphogenesis.</title>
        <authorList>
            <person name="Narita B."/>
            <person name="Kawabe Y."/>
            <person name="Kin K."/>
            <person name="Saito T."/>
            <person name="Gibbs R."/>
            <person name="Kuspa A."/>
            <person name="Muzny D."/>
            <person name="Queller D."/>
            <person name="Richards S."/>
            <person name="Strassman J."/>
            <person name="Sucgang R."/>
            <person name="Worley K."/>
            <person name="Schaap P."/>
        </authorList>
    </citation>
    <scope>NUCLEOTIDE SEQUENCE</scope>
    <source>
        <strain evidence="3">QSvi11</strain>
    </source>
</reference>
<evidence type="ECO:0000313" key="3">
    <source>
        <dbReference type="EMBL" id="KAF2071008.1"/>
    </source>
</evidence>
<dbReference type="GO" id="GO:0004531">
    <property type="term" value="F:deoxyribonuclease II activity"/>
    <property type="evidence" value="ECO:0007669"/>
    <property type="project" value="InterPro"/>
</dbReference>